<dbReference type="SMART" id="SM00448">
    <property type="entry name" value="REC"/>
    <property type="match status" value="1"/>
</dbReference>
<dbReference type="EMBL" id="VTOW01000004">
    <property type="protein sequence ID" value="NKE72700.1"/>
    <property type="molecule type" value="Genomic_DNA"/>
</dbReference>
<evidence type="ECO:0000256" key="2">
    <source>
        <dbReference type="PROSITE-ProRule" id="PRU00169"/>
    </source>
</evidence>
<dbReference type="GO" id="GO:0000160">
    <property type="term" value="P:phosphorelay signal transduction system"/>
    <property type="evidence" value="ECO:0007669"/>
    <property type="project" value="InterPro"/>
</dbReference>
<feature type="domain" description="Response regulatory" evidence="4">
    <location>
        <begin position="4"/>
        <end position="120"/>
    </location>
</feature>
<organism evidence="5 6">
    <name type="scientific">Candidatus Manganitrophus noduliformans</name>
    <dbReference type="NCBI Taxonomy" id="2606439"/>
    <lineage>
        <taxon>Bacteria</taxon>
        <taxon>Pseudomonadati</taxon>
        <taxon>Nitrospirota</taxon>
        <taxon>Nitrospiria</taxon>
        <taxon>Candidatus Troglogloeales</taxon>
        <taxon>Candidatus Manganitrophaceae</taxon>
        <taxon>Candidatus Manganitrophus</taxon>
    </lineage>
</organism>
<keyword evidence="1 2" id="KW-0597">Phosphoprotein</keyword>
<dbReference type="PANTHER" id="PTHR44591">
    <property type="entry name" value="STRESS RESPONSE REGULATOR PROTEIN 1"/>
    <property type="match status" value="1"/>
</dbReference>
<keyword evidence="6" id="KW-1185">Reference proteome</keyword>
<dbReference type="Proteomes" id="UP000534783">
    <property type="component" value="Unassembled WGS sequence"/>
</dbReference>
<evidence type="ECO:0000256" key="1">
    <source>
        <dbReference type="ARBA" id="ARBA00022553"/>
    </source>
</evidence>
<proteinExistence type="predicted"/>
<evidence type="ECO:0000313" key="5">
    <source>
        <dbReference type="EMBL" id="NKE72700.1"/>
    </source>
</evidence>
<comment type="caution">
    <text evidence="5">The sequence shown here is derived from an EMBL/GenBank/DDBJ whole genome shotgun (WGS) entry which is preliminary data.</text>
</comment>
<feature type="compositionally biased region" description="Low complexity" evidence="3">
    <location>
        <begin position="291"/>
        <end position="308"/>
    </location>
</feature>
<sequence length="381" mass="41665">MPRRVLLIDDNLAVQKLVELTLRKEGYDVTSIDNGLSALDLAFKNQPDLILADYNLEGMNIFNFVQKIRQRGSLVETPIILLINSTESYDPAQLQSAGIQAFLKKPIDSRELIQEAKRQTGTAEAVMVDLNASGKKEGSTLSEHFSNPGGDAVKIEELLGWSSPGSLPEEPEGIVPAGQTFIESAPPASDEPKASSEEMGEETQFFTDPVVPQPAAAPTESAKAFDEPSLEETRYFQEPPPPASTEEPSLEEPSILESSLPQIDVPSLEESLQTNNEEVEMHVPLVPPMADPSSSSEEISRTAAASSAAPIDPAEVNELIRKNVLEIVEKVVWEVLPGMLQAALPKAELKEIIEKVAWEVLPSLAEVEIKKEIKRLQEEEK</sequence>
<dbReference type="SUPFAM" id="SSF52172">
    <property type="entry name" value="CheY-like"/>
    <property type="match status" value="1"/>
</dbReference>
<evidence type="ECO:0000256" key="3">
    <source>
        <dbReference type="SAM" id="MobiDB-lite"/>
    </source>
</evidence>
<dbReference type="Pfam" id="PF00072">
    <property type="entry name" value="Response_reg"/>
    <property type="match status" value="1"/>
</dbReference>
<dbReference type="CDD" id="cd00156">
    <property type="entry name" value="REC"/>
    <property type="match status" value="1"/>
</dbReference>
<dbReference type="PANTHER" id="PTHR44591:SF3">
    <property type="entry name" value="RESPONSE REGULATORY DOMAIN-CONTAINING PROTEIN"/>
    <property type="match status" value="1"/>
</dbReference>
<dbReference type="InterPro" id="IPR050595">
    <property type="entry name" value="Bact_response_regulator"/>
</dbReference>
<accession>A0A7X6ICN3</accession>
<name>A0A7X6ICN3_9BACT</name>
<feature type="compositionally biased region" description="Basic and acidic residues" evidence="3">
    <location>
        <begin position="223"/>
        <end position="235"/>
    </location>
</feature>
<dbReference type="InterPro" id="IPR011006">
    <property type="entry name" value="CheY-like_superfamily"/>
</dbReference>
<dbReference type="RefSeq" id="WP_168062643.1">
    <property type="nucleotide sequence ID" value="NZ_VTOW01000004.1"/>
</dbReference>
<feature type="region of interest" description="Disordered" evidence="3">
    <location>
        <begin position="182"/>
        <end position="263"/>
    </location>
</feature>
<feature type="region of interest" description="Disordered" evidence="3">
    <location>
        <begin position="285"/>
        <end position="308"/>
    </location>
</feature>
<dbReference type="PROSITE" id="PS50110">
    <property type="entry name" value="RESPONSE_REGULATORY"/>
    <property type="match status" value="1"/>
</dbReference>
<feature type="compositionally biased region" description="Low complexity" evidence="3">
    <location>
        <begin position="244"/>
        <end position="261"/>
    </location>
</feature>
<dbReference type="Gene3D" id="3.40.50.2300">
    <property type="match status" value="1"/>
</dbReference>
<evidence type="ECO:0000313" key="6">
    <source>
        <dbReference type="Proteomes" id="UP000534783"/>
    </source>
</evidence>
<dbReference type="InterPro" id="IPR001789">
    <property type="entry name" value="Sig_transdc_resp-reg_receiver"/>
</dbReference>
<protein>
    <submittedName>
        <fullName evidence="5">Response regulator</fullName>
    </submittedName>
</protein>
<evidence type="ECO:0000259" key="4">
    <source>
        <dbReference type="PROSITE" id="PS50110"/>
    </source>
</evidence>
<reference evidence="5 6" key="1">
    <citation type="journal article" date="2020" name="Nature">
        <title>Bacterial chemolithoautotrophy via manganese oxidation.</title>
        <authorList>
            <person name="Yu H."/>
            <person name="Leadbetter J.R."/>
        </authorList>
    </citation>
    <scope>NUCLEOTIDE SEQUENCE [LARGE SCALE GENOMIC DNA]</scope>
    <source>
        <strain evidence="5 6">Mn-1</strain>
    </source>
</reference>
<gene>
    <name evidence="5" type="ORF">MNODULE_18275</name>
</gene>
<feature type="modified residue" description="4-aspartylphosphate" evidence="2">
    <location>
        <position position="53"/>
    </location>
</feature>
<dbReference type="AlphaFoldDB" id="A0A7X6ICN3"/>